<comment type="similarity">
    <text evidence="3">Belongs to the [NiFe]/[NiFeSe] hydrogenase large subunit family.</text>
</comment>
<dbReference type="InterPro" id="IPR050867">
    <property type="entry name" value="NiFe/NiFeSe_hydrgnase_LSU"/>
</dbReference>
<keyword evidence="6 8" id="KW-0479">Metal-binding</keyword>
<dbReference type="InterPro" id="IPR029014">
    <property type="entry name" value="NiFe-Hase_large"/>
</dbReference>
<feature type="binding site" evidence="8">
    <location>
        <position position="61"/>
    </location>
    <ligand>
        <name>Ni(2+)</name>
        <dbReference type="ChEBI" id="CHEBI:49786"/>
    </ligand>
</feature>
<keyword evidence="7" id="KW-0560">Oxidoreductase</keyword>
<name>A0A5D0MIP3_FLESI</name>
<dbReference type="PANTHER" id="PTHR42958">
    <property type="entry name" value="HYDROGENASE-2 LARGE CHAIN"/>
    <property type="match status" value="1"/>
</dbReference>
<dbReference type="GO" id="GO:0030313">
    <property type="term" value="C:cell envelope"/>
    <property type="evidence" value="ECO:0007669"/>
    <property type="project" value="UniProtKB-SubCell"/>
</dbReference>
<protein>
    <submittedName>
        <fullName evidence="9">Nickel-dependent hydrogenase large subunit</fullName>
    </submittedName>
</protein>
<feature type="binding site" evidence="8">
    <location>
        <position position="64"/>
    </location>
    <ligand>
        <name>Ni(2+)</name>
        <dbReference type="ChEBI" id="CHEBI:49786"/>
    </ligand>
</feature>
<dbReference type="RefSeq" id="WP_303701624.1">
    <property type="nucleotide sequence ID" value="NZ_VSIV01000246.1"/>
</dbReference>
<feature type="binding site" evidence="8">
    <location>
        <position position="64"/>
    </location>
    <ligand>
        <name>Fe cation</name>
        <dbReference type="ChEBI" id="CHEBI:24875"/>
    </ligand>
</feature>
<dbReference type="GO" id="GO:0008901">
    <property type="term" value="F:ferredoxin hydrogenase activity"/>
    <property type="evidence" value="ECO:0007669"/>
    <property type="project" value="InterPro"/>
</dbReference>
<feature type="binding site" evidence="8">
    <location>
        <position position="478"/>
    </location>
    <ligand>
        <name>Mg(2+)</name>
        <dbReference type="ChEBI" id="CHEBI:18420"/>
    </ligand>
</feature>
<comment type="caution">
    <text evidence="9">The sequence shown here is derived from an EMBL/GenBank/DDBJ whole genome shotgun (WGS) entry which is preliminary data.</text>
</comment>
<evidence type="ECO:0000313" key="9">
    <source>
        <dbReference type="EMBL" id="TYB32846.1"/>
    </source>
</evidence>
<comment type="subunit">
    <text evidence="4">Heterodimer of a large and a small subunit.</text>
</comment>
<accession>A0A5D0MIP3</accession>
<feature type="binding site" evidence="8">
    <location>
        <position position="472"/>
    </location>
    <ligand>
        <name>Ni(2+)</name>
        <dbReference type="ChEBI" id="CHEBI:49786"/>
    </ligand>
</feature>
<dbReference type="Proteomes" id="UP000323337">
    <property type="component" value="Unassembled WGS sequence"/>
</dbReference>
<keyword evidence="8" id="KW-0460">Magnesium</keyword>
<dbReference type="PANTHER" id="PTHR42958:SF2">
    <property type="entry name" value="UPTAKE HYDROGENASE LARGE SUBUNIT"/>
    <property type="match status" value="1"/>
</dbReference>
<keyword evidence="5 8" id="KW-0533">Nickel</keyword>
<dbReference type="GO" id="GO:0016151">
    <property type="term" value="F:nickel cation binding"/>
    <property type="evidence" value="ECO:0007669"/>
    <property type="project" value="InterPro"/>
</dbReference>
<evidence type="ECO:0000313" key="10">
    <source>
        <dbReference type="Proteomes" id="UP000323337"/>
    </source>
</evidence>
<dbReference type="PROSITE" id="PS00507">
    <property type="entry name" value="NI_HGENASE_L_1"/>
    <property type="match status" value="1"/>
</dbReference>
<dbReference type="EMBL" id="VSIV01000246">
    <property type="protein sequence ID" value="TYB32846.1"/>
    <property type="molecule type" value="Genomic_DNA"/>
</dbReference>
<reference evidence="9 10" key="1">
    <citation type="submission" date="2019-08" db="EMBL/GenBank/DDBJ databases">
        <title>Genomic characterization of a novel candidate phylum (ARYD3) from a high temperature, high salinity tertiary oil reservoir in north central Oklahoma, USA.</title>
        <authorList>
            <person name="Youssef N.H."/>
            <person name="Yadav A."/>
            <person name="Elshahed M.S."/>
        </authorList>
    </citation>
    <scope>NUCLEOTIDE SEQUENCE [LARGE SCALE GENOMIC DNA]</scope>
    <source>
        <strain evidence="9">ARYD1</strain>
    </source>
</reference>
<evidence type="ECO:0000256" key="6">
    <source>
        <dbReference type="ARBA" id="ARBA00022723"/>
    </source>
</evidence>
<dbReference type="InterPro" id="IPR018194">
    <property type="entry name" value="Ni-dep_hyd_lsu_Ni_BS"/>
</dbReference>
<evidence type="ECO:0000256" key="5">
    <source>
        <dbReference type="ARBA" id="ARBA00022596"/>
    </source>
</evidence>
<gene>
    <name evidence="9" type="ORF">FXF49_09290</name>
</gene>
<evidence type="ECO:0000256" key="2">
    <source>
        <dbReference type="ARBA" id="ARBA00004196"/>
    </source>
</evidence>
<evidence type="ECO:0000256" key="4">
    <source>
        <dbReference type="ARBA" id="ARBA00011771"/>
    </source>
</evidence>
<comment type="cofactor">
    <cofactor evidence="8">
        <name>Fe cation</name>
        <dbReference type="ChEBI" id="CHEBI:24875"/>
    </cofactor>
</comment>
<keyword evidence="8" id="KW-0408">Iron</keyword>
<dbReference type="Pfam" id="PF00374">
    <property type="entry name" value="NiFeSe_Hases"/>
    <property type="match status" value="1"/>
</dbReference>
<feature type="binding site" evidence="8">
    <location>
        <position position="42"/>
    </location>
    <ligand>
        <name>Mg(2+)</name>
        <dbReference type="ChEBI" id="CHEBI:18420"/>
    </ligand>
</feature>
<feature type="binding site" evidence="8">
    <location>
        <position position="475"/>
    </location>
    <ligand>
        <name>Fe cation</name>
        <dbReference type="ChEBI" id="CHEBI:24875"/>
    </ligand>
</feature>
<dbReference type="SUPFAM" id="SSF56762">
    <property type="entry name" value="HydB/Nqo4-like"/>
    <property type="match status" value="1"/>
</dbReference>
<evidence type="ECO:0000256" key="3">
    <source>
        <dbReference type="ARBA" id="ARBA00009292"/>
    </source>
</evidence>
<dbReference type="Gene3D" id="1.10.645.10">
    <property type="entry name" value="Cytochrome-c3 Hydrogenase, chain B"/>
    <property type="match status" value="1"/>
</dbReference>
<organism evidence="9 10">
    <name type="scientific">Flexistipes sinusarabici</name>
    <dbReference type="NCBI Taxonomy" id="2352"/>
    <lineage>
        <taxon>Bacteria</taxon>
        <taxon>Pseudomonadati</taxon>
        <taxon>Deferribacterota</taxon>
        <taxon>Deferribacteres</taxon>
        <taxon>Deferribacterales</taxon>
        <taxon>Flexistipitaceae</taxon>
        <taxon>Flexistipes</taxon>
    </lineage>
</organism>
<comment type="subcellular location">
    <subcellularLocation>
        <location evidence="2">Cell envelope</location>
    </subcellularLocation>
</comment>
<comment type="cofactor">
    <cofactor evidence="1 8">
        <name>Ni(2+)</name>
        <dbReference type="ChEBI" id="CHEBI:49786"/>
    </cofactor>
</comment>
<evidence type="ECO:0000256" key="1">
    <source>
        <dbReference type="ARBA" id="ARBA00001967"/>
    </source>
</evidence>
<dbReference type="InterPro" id="IPR001501">
    <property type="entry name" value="Ni-dep_hyd_lsu"/>
</dbReference>
<feature type="binding site" evidence="8">
    <location>
        <position position="424"/>
    </location>
    <ligand>
        <name>Mg(2+)</name>
        <dbReference type="ChEBI" id="CHEBI:18420"/>
    </ligand>
</feature>
<sequence length="478" mass="53568">MSKSLKIDPLTRIEGHLKISVQEEAGTVKDAKVHGEMYRGFEKILHGRHPFDAARITQRVCGICHEVHGVASVKAIENLYNVDVPFNGLILRDLILGLHIVTDHIIHFYNLCLPDYVDFSVISTYSGSDRNLLKIKELITRPSSPFLKIKENAKFIQDKNLCIRMVRNYFKAIEVRSKAASGLAILGAKTPFCQALLPGGLTTDVTLDSLYTYHKVLEETADFVIQDYYGDVQILCEYFPEYFGIGSTYDRFFGYESLSMSGEPLFKEGVLHGSKMYPLDYDKISEKLVSSYYDDKGKPHYGKNNAYSWIKAPRYDGLPMETGPIARLLISHNKTISAETARYYKGDILSSTMSRLLARVVECKIILRYLFDLVSKYIPGDDNIITVDPNQKITGSAFATSIAARGDLMHKISAADGRIDEYNMVMPSTWNFGPSTGSLKGIVEKALIGIKSSDEASIKLQTERVVRSFDPCTACSIH</sequence>
<proteinExistence type="inferred from homology"/>
<evidence type="ECO:0000256" key="7">
    <source>
        <dbReference type="ARBA" id="ARBA00023002"/>
    </source>
</evidence>
<evidence type="ECO:0000256" key="8">
    <source>
        <dbReference type="PIRSR" id="PIRSR601501-1"/>
    </source>
</evidence>
<dbReference type="AlphaFoldDB" id="A0A5D0MIP3"/>